<dbReference type="PANTHER" id="PTHR43194:SF2">
    <property type="entry name" value="PEROXISOMAL MEMBRANE PROTEIN LPX1"/>
    <property type="match status" value="1"/>
</dbReference>
<dbReference type="Gene3D" id="3.40.50.1820">
    <property type="entry name" value="alpha/beta hydrolase"/>
    <property type="match status" value="1"/>
</dbReference>
<dbReference type="InterPro" id="IPR000073">
    <property type="entry name" value="AB_hydrolase_1"/>
</dbReference>
<protein>
    <submittedName>
        <fullName evidence="2">Alpha/beta fold hydrolase</fullName>
    </submittedName>
</protein>
<dbReference type="AlphaFoldDB" id="A0A6L7GXS0"/>
<evidence type="ECO:0000259" key="1">
    <source>
        <dbReference type="Pfam" id="PF00561"/>
    </source>
</evidence>
<keyword evidence="2" id="KW-0378">Hydrolase</keyword>
<gene>
    <name evidence="2" type="ORF">GIY30_18885</name>
</gene>
<proteinExistence type="predicted"/>
<dbReference type="RefSeq" id="WP_160903572.1">
    <property type="nucleotide sequence ID" value="NZ_CP102850.1"/>
</dbReference>
<dbReference type="PRINTS" id="PR00111">
    <property type="entry name" value="ABHYDROLASE"/>
</dbReference>
<feature type="domain" description="AB hydrolase-1" evidence="1">
    <location>
        <begin position="32"/>
        <end position="267"/>
    </location>
</feature>
<dbReference type="Pfam" id="PF00561">
    <property type="entry name" value="Abhydrolase_1"/>
    <property type="match status" value="1"/>
</dbReference>
<comment type="caution">
    <text evidence="2">The sequence shown here is derived from an EMBL/GenBank/DDBJ whole genome shotgun (WGS) entry which is preliminary data.</text>
</comment>
<dbReference type="Proteomes" id="UP000475545">
    <property type="component" value="Unassembled WGS sequence"/>
</dbReference>
<dbReference type="SUPFAM" id="SSF53474">
    <property type="entry name" value="alpha/beta-Hydrolases"/>
    <property type="match status" value="1"/>
</dbReference>
<dbReference type="EMBL" id="WMBR01000005">
    <property type="protein sequence ID" value="MXP23408.1"/>
    <property type="molecule type" value="Genomic_DNA"/>
</dbReference>
<dbReference type="InterPro" id="IPR029058">
    <property type="entry name" value="AB_hydrolase_fold"/>
</dbReference>
<name>A0A6L7GXS0_9ACTN</name>
<reference evidence="2 3" key="1">
    <citation type="submission" date="2019-11" db="EMBL/GenBank/DDBJ databases">
        <title>Gordonia sp. nov., a novel actinobacterium isolated from mangrove soil in Hainan.</title>
        <authorList>
            <person name="Huang X."/>
            <person name="Xie Y."/>
            <person name="Chu X."/>
            <person name="Xiao K."/>
        </authorList>
    </citation>
    <scope>NUCLEOTIDE SEQUENCE [LARGE SCALE GENOMIC DNA]</scope>
    <source>
        <strain evidence="2 3">HNM0687</strain>
    </source>
</reference>
<evidence type="ECO:0000313" key="2">
    <source>
        <dbReference type="EMBL" id="MXP23408.1"/>
    </source>
</evidence>
<sequence length="292" mass="31252">MVSRSEPVTFRGSGVDLAADRWGAAHGVEYGTVLLLHGGGQTRHSWQKTGARLAAAGWTAIAIDARGHGDSEWAADADYGVDAMIADLREVVATLQVEPVLVGASMGGITSLIALGQTPGLARGLVLVDVTPRIEAEGSAEINAFMRSGSHGFSSLEEAADAVSAYIPNRVRAPRPEGLRKNLRLREGRWFWHWDPRFISDDPQAQTFDADKEMQERCRTAARSLTLPTLLVRGGSSRVVSQEGAAELQELVPTAQRIDVSGAGHMVAGDDNDIFTAGLLDFLTPLRLSVTT</sequence>
<dbReference type="GO" id="GO:0016787">
    <property type="term" value="F:hydrolase activity"/>
    <property type="evidence" value="ECO:0007669"/>
    <property type="project" value="UniProtKB-KW"/>
</dbReference>
<organism evidence="2 3">
    <name type="scientific">Gordonia mangrovi</name>
    <dbReference type="NCBI Taxonomy" id="2665643"/>
    <lineage>
        <taxon>Bacteria</taxon>
        <taxon>Bacillati</taxon>
        <taxon>Actinomycetota</taxon>
        <taxon>Actinomycetes</taxon>
        <taxon>Mycobacteriales</taxon>
        <taxon>Gordoniaceae</taxon>
        <taxon>Gordonia</taxon>
    </lineage>
</organism>
<dbReference type="InterPro" id="IPR050228">
    <property type="entry name" value="Carboxylesterase_BioH"/>
</dbReference>
<accession>A0A6L7GXS0</accession>
<evidence type="ECO:0000313" key="3">
    <source>
        <dbReference type="Proteomes" id="UP000475545"/>
    </source>
</evidence>
<dbReference type="PANTHER" id="PTHR43194">
    <property type="entry name" value="HYDROLASE ALPHA/BETA FOLD FAMILY"/>
    <property type="match status" value="1"/>
</dbReference>
<keyword evidence="3" id="KW-1185">Reference proteome</keyword>